<gene>
    <name evidence="1" type="ORF">BDDG_01985</name>
</gene>
<dbReference type="HOGENOM" id="CLU_1354291_0_0_1"/>
<dbReference type="AlphaFoldDB" id="F2T734"/>
<name>F2T734_AJEDA</name>
<proteinExistence type="predicted"/>
<dbReference type="Proteomes" id="UP000007802">
    <property type="component" value="Unassembled WGS sequence"/>
</dbReference>
<accession>F2T734</accession>
<organism evidence="1">
    <name type="scientific">Ajellomyces dermatitidis (strain ATCC 18188 / CBS 674.68)</name>
    <name type="common">Blastomyces dermatitidis</name>
    <dbReference type="NCBI Taxonomy" id="653446"/>
    <lineage>
        <taxon>Eukaryota</taxon>
        <taxon>Fungi</taxon>
        <taxon>Dikarya</taxon>
        <taxon>Ascomycota</taxon>
        <taxon>Pezizomycotina</taxon>
        <taxon>Eurotiomycetes</taxon>
        <taxon>Eurotiomycetidae</taxon>
        <taxon>Onygenales</taxon>
        <taxon>Ajellomycetaceae</taxon>
        <taxon>Blastomyces</taxon>
    </lineage>
</organism>
<protein>
    <submittedName>
        <fullName evidence="1">Uncharacterized protein</fullName>
    </submittedName>
</protein>
<dbReference type="EMBL" id="GG749412">
    <property type="protein sequence ID" value="EGE79047.2"/>
    <property type="molecule type" value="Genomic_DNA"/>
</dbReference>
<sequence>MSTPLSNGPFTGLSHSWTMMRRCLWWETSDRRSTHATNGAFGGHTLRKPCCRQDINWLVQLTQQALCVAGWTGRRRTKEVMARTENVPFPHLASTEVWGTKG</sequence>
<reference evidence="1" key="1">
    <citation type="submission" date="2010-03" db="EMBL/GenBank/DDBJ databases">
        <title>Annotation of Blastomyces dermatitidis strain ATCC 18188.</title>
        <authorList>
            <consortium name="The Broad Institute Genome Sequencing Platform"/>
            <consortium name="Broad Institute Genome Sequencing Center for Infectious Disease."/>
            <person name="Cuomo C."/>
            <person name="Klein B."/>
            <person name="Sullivan T."/>
            <person name="Heitman J."/>
            <person name="Young S."/>
            <person name="Zeng Q."/>
            <person name="Gargeya S."/>
            <person name="Alvarado L."/>
            <person name="Berlin A.M."/>
            <person name="Chapman S.B."/>
            <person name="Chen Z."/>
            <person name="Freedman E."/>
            <person name="Gellesch M."/>
            <person name="Goldberg J."/>
            <person name="Griggs A."/>
            <person name="Gujja S."/>
            <person name="Heilman E."/>
            <person name="Heiman D."/>
            <person name="Howarth C."/>
            <person name="Mehta T."/>
            <person name="Neiman D."/>
            <person name="Pearson M."/>
            <person name="Roberts A."/>
            <person name="Saif S."/>
            <person name="Shea T."/>
            <person name="Shenoy N."/>
            <person name="Sisk P."/>
            <person name="Stolte C."/>
            <person name="Sykes S."/>
            <person name="White J."/>
            <person name="Yandava C."/>
            <person name="Haas B."/>
            <person name="Nusbaum C."/>
            <person name="Birren B."/>
        </authorList>
    </citation>
    <scope>NUCLEOTIDE SEQUENCE [LARGE SCALE GENOMIC DNA]</scope>
    <source>
        <strain evidence="1">ATCC 18188</strain>
    </source>
</reference>
<evidence type="ECO:0000313" key="1">
    <source>
        <dbReference type="EMBL" id="EGE79047.2"/>
    </source>
</evidence>